<protein>
    <submittedName>
        <fullName evidence="1">Uncharacterized protein</fullName>
    </submittedName>
</protein>
<keyword evidence="2" id="KW-1185">Reference proteome</keyword>
<organism evidence="1 2">
    <name type="scientific">Aquincola tertiaricarbonis</name>
    <dbReference type="NCBI Taxonomy" id="391953"/>
    <lineage>
        <taxon>Bacteria</taxon>
        <taxon>Pseudomonadati</taxon>
        <taxon>Pseudomonadota</taxon>
        <taxon>Betaproteobacteria</taxon>
        <taxon>Burkholderiales</taxon>
        <taxon>Sphaerotilaceae</taxon>
        <taxon>Aquincola</taxon>
    </lineage>
</organism>
<proteinExistence type="predicted"/>
<dbReference type="Proteomes" id="UP001056201">
    <property type="component" value="Chromosome 2"/>
</dbReference>
<sequence>MKARRRKAQLLARRRPAAAAAADKARLDYLGAGRGLARFINATLGEIEPDVIAVGAFPTSGADDAIDVRGLIDGLVAR</sequence>
<gene>
    <name evidence="1" type="ORF">MW290_25550</name>
</gene>
<dbReference type="RefSeq" id="WP_250197155.1">
    <property type="nucleotide sequence ID" value="NZ_CP097636.1"/>
</dbReference>
<accession>A0ABY4SAK4</accession>
<dbReference type="EMBL" id="CP097636">
    <property type="protein sequence ID" value="URI08937.1"/>
    <property type="molecule type" value="Genomic_DNA"/>
</dbReference>
<name>A0ABY4SAK4_AQUTE</name>
<evidence type="ECO:0000313" key="1">
    <source>
        <dbReference type="EMBL" id="URI08937.1"/>
    </source>
</evidence>
<evidence type="ECO:0000313" key="2">
    <source>
        <dbReference type="Proteomes" id="UP001056201"/>
    </source>
</evidence>
<reference evidence="1" key="1">
    <citation type="submission" date="2022-05" db="EMBL/GenBank/DDBJ databases">
        <title>An RpoN-dependent PEP-CTERM gene is involved in floc formation of an Aquincola tertiaricarbonis strain.</title>
        <authorList>
            <person name="Qiu D."/>
            <person name="Xia M."/>
        </authorList>
    </citation>
    <scope>NUCLEOTIDE SEQUENCE</scope>
    <source>
        <strain evidence="1">RN12</strain>
    </source>
</reference>